<evidence type="ECO:0000313" key="4">
    <source>
        <dbReference type="Proteomes" id="UP000800040"/>
    </source>
</evidence>
<keyword evidence="4" id="KW-1185">Reference proteome</keyword>
<keyword evidence="2" id="KW-0732">Signal</keyword>
<protein>
    <submittedName>
        <fullName evidence="3">Uncharacterized protein</fullName>
    </submittedName>
</protein>
<gene>
    <name evidence="3" type="ORF">BDW02DRAFT_625067</name>
</gene>
<feature type="signal peptide" evidence="2">
    <location>
        <begin position="1"/>
        <end position="19"/>
    </location>
</feature>
<keyword evidence="1" id="KW-0812">Transmembrane</keyword>
<name>A0A6A5KJ27_9PLEO</name>
<reference evidence="3" key="1">
    <citation type="submission" date="2020-01" db="EMBL/GenBank/DDBJ databases">
        <authorList>
            <consortium name="DOE Joint Genome Institute"/>
            <person name="Haridas S."/>
            <person name="Albert R."/>
            <person name="Binder M."/>
            <person name="Bloem J."/>
            <person name="Labutti K."/>
            <person name="Salamov A."/>
            <person name="Andreopoulos B."/>
            <person name="Baker S.E."/>
            <person name="Barry K."/>
            <person name="Bills G."/>
            <person name="Bluhm B.H."/>
            <person name="Cannon C."/>
            <person name="Castanera R."/>
            <person name="Culley D.E."/>
            <person name="Daum C."/>
            <person name="Ezra D."/>
            <person name="Gonzalez J.B."/>
            <person name="Henrissat B."/>
            <person name="Kuo A."/>
            <person name="Liang C."/>
            <person name="Lipzen A."/>
            <person name="Lutzoni F."/>
            <person name="Magnuson J."/>
            <person name="Mondo S."/>
            <person name="Nolan M."/>
            <person name="Ohm R."/>
            <person name="Pangilinan J."/>
            <person name="Park H.-J."/>
            <person name="Ramirez L."/>
            <person name="Alfaro M."/>
            <person name="Sun H."/>
            <person name="Tritt A."/>
            <person name="Yoshinaga Y."/>
            <person name="Zwiers L.-H."/>
            <person name="Turgeon B.G."/>
            <person name="Goodwin S.B."/>
            <person name="Spatafora J.W."/>
            <person name="Crous P.W."/>
            <person name="Grigoriev I.V."/>
        </authorList>
    </citation>
    <scope>NUCLEOTIDE SEQUENCE</scope>
    <source>
        <strain evidence="3">P77</strain>
    </source>
</reference>
<organism evidence="3 4">
    <name type="scientific">Decorospora gaudefroyi</name>
    <dbReference type="NCBI Taxonomy" id="184978"/>
    <lineage>
        <taxon>Eukaryota</taxon>
        <taxon>Fungi</taxon>
        <taxon>Dikarya</taxon>
        <taxon>Ascomycota</taxon>
        <taxon>Pezizomycotina</taxon>
        <taxon>Dothideomycetes</taxon>
        <taxon>Pleosporomycetidae</taxon>
        <taxon>Pleosporales</taxon>
        <taxon>Pleosporineae</taxon>
        <taxon>Pleosporaceae</taxon>
        <taxon>Decorospora</taxon>
    </lineage>
</organism>
<dbReference type="OrthoDB" id="10676223at2759"/>
<feature type="transmembrane region" description="Helical" evidence="1">
    <location>
        <begin position="41"/>
        <end position="63"/>
    </location>
</feature>
<sequence length="292" mass="31424">MPHQITFLLALLMASLAWAGPTVFSAPPTFSTGACEPPASFLWRLLTSPLCLLTIGGYTMLLISPYTRHIALSPLPLPRILCGRLELAIEKAAREKSDGQVTALSQSLTIADAKVEKILASDAQRQIATLTARIDIKDVELRHLNTTVSGLQADLSGVRAAANYQEGKATKLCSIYQDLRSARSEEVAALKDSAKAQEKAQGELFQRATAQLDNFRRVMDVLFRLGEAEGDALVVGVAFARAMGAAGLDIGALGIDRLRLALLCEFVLAGQGQHLAVQPQTAMRGFRLVQKS</sequence>
<evidence type="ECO:0000256" key="2">
    <source>
        <dbReference type="SAM" id="SignalP"/>
    </source>
</evidence>
<dbReference type="EMBL" id="ML975252">
    <property type="protein sequence ID" value="KAF1838385.1"/>
    <property type="molecule type" value="Genomic_DNA"/>
</dbReference>
<accession>A0A6A5KJ27</accession>
<feature type="chain" id="PRO_5025661052" evidence="2">
    <location>
        <begin position="20"/>
        <end position="292"/>
    </location>
</feature>
<dbReference type="AlphaFoldDB" id="A0A6A5KJ27"/>
<evidence type="ECO:0000313" key="3">
    <source>
        <dbReference type="EMBL" id="KAF1838385.1"/>
    </source>
</evidence>
<keyword evidence="1" id="KW-1133">Transmembrane helix</keyword>
<dbReference type="Proteomes" id="UP000800040">
    <property type="component" value="Unassembled WGS sequence"/>
</dbReference>
<keyword evidence="1" id="KW-0472">Membrane</keyword>
<evidence type="ECO:0000256" key="1">
    <source>
        <dbReference type="SAM" id="Phobius"/>
    </source>
</evidence>
<proteinExistence type="predicted"/>